<gene>
    <name evidence="1" type="ORF">N7458_002221</name>
</gene>
<reference evidence="1" key="2">
    <citation type="journal article" date="2023" name="IMA Fungus">
        <title>Comparative genomic study of the Penicillium genus elucidates a diverse pangenome and 15 lateral gene transfer events.</title>
        <authorList>
            <person name="Petersen C."/>
            <person name="Sorensen T."/>
            <person name="Nielsen M.R."/>
            <person name="Sondergaard T.E."/>
            <person name="Sorensen J.L."/>
            <person name="Fitzpatrick D.A."/>
            <person name="Frisvad J.C."/>
            <person name="Nielsen K.L."/>
        </authorList>
    </citation>
    <scope>NUCLEOTIDE SEQUENCE</scope>
    <source>
        <strain evidence="1">IBT 16125</strain>
    </source>
</reference>
<dbReference type="RefSeq" id="XP_056769711.1">
    <property type="nucleotide sequence ID" value="XM_056905604.1"/>
</dbReference>
<proteinExistence type="predicted"/>
<evidence type="ECO:0000313" key="2">
    <source>
        <dbReference type="Proteomes" id="UP001213681"/>
    </source>
</evidence>
<keyword evidence="2" id="KW-1185">Reference proteome</keyword>
<organism evidence="1 2">
    <name type="scientific">Penicillium daleae</name>
    <dbReference type="NCBI Taxonomy" id="63821"/>
    <lineage>
        <taxon>Eukaryota</taxon>
        <taxon>Fungi</taxon>
        <taxon>Dikarya</taxon>
        <taxon>Ascomycota</taxon>
        <taxon>Pezizomycotina</taxon>
        <taxon>Eurotiomycetes</taxon>
        <taxon>Eurotiomycetidae</taxon>
        <taxon>Eurotiales</taxon>
        <taxon>Aspergillaceae</taxon>
        <taxon>Penicillium</taxon>
    </lineage>
</organism>
<dbReference type="EMBL" id="JAPVEA010000002">
    <property type="protein sequence ID" value="KAJ5460669.1"/>
    <property type="molecule type" value="Genomic_DNA"/>
</dbReference>
<accession>A0AAD6CD51</accession>
<comment type="caution">
    <text evidence="1">The sequence shown here is derived from an EMBL/GenBank/DDBJ whole genome shotgun (WGS) entry which is preliminary data.</text>
</comment>
<sequence length="186" mass="19905">MRSTPRIDVAPVAEVVDIVVPFGIDVEADIAGPVEAELIPAVDAVDAVTVLSVGSADVAVVLEAVHVAVYNYPAEDFAAVALVAMMLVAARGQAQTRFRQHLVRFSLLPWLDEGVSWVALRHQMQKQVFVVEGRLHTCCRQSGFALVEAAESGDSRCADIPKWNEMSHLGAAGDIPAQHSNSHTGL</sequence>
<reference evidence="1" key="1">
    <citation type="submission" date="2022-12" db="EMBL/GenBank/DDBJ databases">
        <authorList>
            <person name="Petersen C."/>
        </authorList>
    </citation>
    <scope>NUCLEOTIDE SEQUENCE</scope>
    <source>
        <strain evidence="1">IBT 16125</strain>
    </source>
</reference>
<name>A0AAD6CD51_9EURO</name>
<dbReference type="AlphaFoldDB" id="A0AAD6CD51"/>
<protein>
    <submittedName>
        <fullName evidence="1">Uncharacterized protein</fullName>
    </submittedName>
</protein>
<dbReference type="Proteomes" id="UP001213681">
    <property type="component" value="Unassembled WGS sequence"/>
</dbReference>
<dbReference type="GeneID" id="81595847"/>
<evidence type="ECO:0000313" key="1">
    <source>
        <dbReference type="EMBL" id="KAJ5460669.1"/>
    </source>
</evidence>